<dbReference type="EnsemblBacteria" id="AAV47711">
    <property type="protein sequence ID" value="AAV47711"/>
    <property type="gene ID" value="rrnAC2980"/>
</dbReference>
<dbReference type="Gene3D" id="2.60.120.430">
    <property type="entry name" value="Galactose-binding lectin"/>
    <property type="match status" value="1"/>
</dbReference>
<keyword evidence="4" id="KW-1185">Reference proteome</keyword>
<dbReference type="InterPro" id="IPR005543">
    <property type="entry name" value="PASTA_dom"/>
</dbReference>
<reference evidence="3 5" key="2">
    <citation type="submission" date="2019-04" db="EMBL/GenBank/DDBJ databases">
        <title>Methylomes of two halophilic Archaea, Haloarcula marismortui and Haloferax mediterranei.</title>
        <authorList>
            <person name="DasSarma S."/>
            <person name="DasSarma P."/>
            <person name="DasSarma S."/>
            <person name="Fomenkov A."/>
            <person name="Vincze T."/>
            <person name="Anton B.P."/>
            <person name="Roberts R.J."/>
        </authorList>
    </citation>
    <scope>NUCLEOTIDE SEQUENCE [LARGE SCALE GENOMIC DNA]</scope>
    <source>
        <strain evidence="3 5">ATCC 43049</strain>
    </source>
</reference>
<gene>
    <name evidence="2" type="ordered locus">rrnAC2980</name>
    <name evidence="3" type="ORF">E6P14_16605</name>
</gene>
<dbReference type="RefSeq" id="WP_011224550.1">
    <property type="nucleotide sequence ID" value="NC_006396.1"/>
</dbReference>
<dbReference type="Proteomes" id="UP000298722">
    <property type="component" value="Chromosome"/>
</dbReference>
<dbReference type="PROSITE" id="PS51318">
    <property type="entry name" value="TAT"/>
    <property type="match status" value="1"/>
</dbReference>
<evidence type="ECO:0000313" key="4">
    <source>
        <dbReference type="Proteomes" id="UP000001169"/>
    </source>
</evidence>
<reference evidence="2 4" key="1">
    <citation type="journal article" date="2004" name="Genome Res.">
        <title>Genome sequence of Haloarcula marismortui: a halophilic archaeon from the Dead Sea.</title>
        <authorList>
            <person name="Baliga N.S."/>
            <person name="Bonneau R."/>
            <person name="Facciotti M.T."/>
            <person name="Pan M."/>
            <person name="Glusman G."/>
            <person name="Deutsch E.W."/>
            <person name="Shannon P."/>
            <person name="Chiu Y."/>
            <person name="Weng R.S."/>
            <person name="Gan R.R."/>
            <person name="Hung P."/>
            <person name="Date S.V."/>
            <person name="Marcotte E."/>
            <person name="Hood L."/>
            <person name="Ng W.V."/>
        </authorList>
    </citation>
    <scope>NUCLEOTIDE SEQUENCE [LARGE SCALE GENOMIC DNA]</scope>
    <source>
        <strain evidence="2">ATCC 43049</strain>
        <strain evidence="4">ATCC 43049 / DSM 3752 / JCM 8966 / VKM B-1809</strain>
    </source>
</reference>
<dbReference type="STRING" id="272569.rrnAC2980"/>
<dbReference type="HOGENOM" id="CLU_532791_0_0_2"/>
<dbReference type="GeneID" id="40153811"/>
<evidence type="ECO:0000313" key="3">
    <source>
        <dbReference type="EMBL" id="QCP92395.1"/>
    </source>
</evidence>
<dbReference type="PROSITE" id="PS51178">
    <property type="entry name" value="PASTA"/>
    <property type="match status" value="1"/>
</dbReference>
<protein>
    <recommendedName>
        <fullName evidence="1">PASTA domain-containing protein</fullName>
    </recommendedName>
</protein>
<accession>Q5UYE2</accession>
<dbReference type="EMBL" id="CP039138">
    <property type="protein sequence ID" value="QCP92395.1"/>
    <property type="molecule type" value="Genomic_DNA"/>
</dbReference>
<organism evidence="2 4">
    <name type="scientific">Haloarcula marismortui (strain ATCC 43049 / DSM 3752 / JCM 8966 / VKM B-1809)</name>
    <name type="common">Halobacterium marismortui</name>
    <dbReference type="NCBI Taxonomy" id="272569"/>
    <lineage>
        <taxon>Archaea</taxon>
        <taxon>Methanobacteriati</taxon>
        <taxon>Methanobacteriota</taxon>
        <taxon>Stenosarchaea group</taxon>
        <taxon>Halobacteria</taxon>
        <taxon>Halobacteriales</taxon>
        <taxon>Haloarculaceae</taxon>
        <taxon>Haloarcula</taxon>
    </lineage>
</organism>
<feature type="domain" description="PASTA" evidence="1">
    <location>
        <begin position="69"/>
        <end position="141"/>
    </location>
</feature>
<dbReference type="InterPro" id="IPR008979">
    <property type="entry name" value="Galactose-bd-like_sf"/>
</dbReference>
<proteinExistence type="predicted"/>
<dbReference type="KEGG" id="hma:rrnAC2980"/>
<evidence type="ECO:0000313" key="5">
    <source>
        <dbReference type="Proteomes" id="UP000298722"/>
    </source>
</evidence>
<dbReference type="AlphaFoldDB" id="Q5UYE2"/>
<sequence length="511" mass="56640">MSKKWTRRSALALIGSGAGLLTWGTGGFTDVTADRQVNINTTADDNGDPTDNPLLGITTHDGQVVFETETRKLVTLTNNIGPKLDTVKANVQNKAQLDFDVEIDSVPNSLDDESGTVTATVTGSGSNCIKETGQIELKISALSTSTDSAPEITATRSISLSCVNCLNFEQPETVTPSGFIPDTGSQFGLRDEFDPKSMLSYGWESEQTDTTRERGELQATEEDTLAHFTTNIPTAYDASEDPYWEIDLPNGWYDVTMHCRDPSYSDQEYSFDVVGGAETVKLRDRAFDYGSKERPTKAETYSFPVEVNNNEELQITPPDGTFNPKISWLRFESREDEPKPTVNLSAKGASNKRGISQNQDYYFKITNNHDAPIDLTAVRVDFARTVYAGEYIEPDLFGRIYGDNYEIEISVGEDLSFNDGTSVNADYRDALRNQWYDDIGEKAALKATRRGGQLVANEEAELGLFGFRRQTEWGTDLLDMKGADVHITLWYKKEGNNTEYSTTSAVFSSET</sequence>
<dbReference type="PATRIC" id="fig|272569.17.peg.3538"/>
<dbReference type="EMBL" id="AY596297">
    <property type="protein sequence ID" value="AAV47711.1"/>
    <property type="molecule type" value="Genomic_DNA"/>
</dbReference>
<dbReference type="SUPFAM" id="SSF49785">
    <property type="entry name" value="Galactose-binding domain-like"/>
    <property type="match status" value="1"/>
</dbReference>
<dbReference type="eggNOG" id="arCOG11334">
    <property type="taxonomic scope" value="Archaea"/>
</dbReference>
<dbReference type="InterPro" id="IPR006311">
    <property type="entry name" value="TAT_signal"/>
</dbReference>
<dbReference type="PaxDb" id="272569-rrnAC2980"/>
<evidence type="ECO:0000259" key="1">
    <source>
        <dbReference type="PROSITE" id="PS51178"/>
    </source>
</evidence>
<dbReference type="Proteomes" id="UP000001169">
    <property type="component" value="Chromosome I"/>
</dbReference>
<name>Q5UYE2_HALMA</name>
<evidence type="ECO:0000313" key="2">
    <source>
        <dbReference type="EMBL" id="AAV47711.1"/>
    </source>
</evidence>